<organism evidence="2">
    <name type="scientific">Ditylum brightwellii</name>
    <dbReference type="NCBI Taxonomy" id="49249"/>
    <lineage>
        <taxon>Eukaryota</taxon>
        <taxon>Sar</taxon>
        <taxon>Stramenopiles</taxon>
        <taxon>Ochrophyta</taxon>
        <taxon>Bacillariophyta</taxon>
        <taxon>Mediophyceae</taxon>
        <taxon>Lithodesmiophycidae</taxon>
        <taxon>Lithodesmiales</taxon>
        <taxon>Lithodesmiaceae</taxon>
        <taxon>Ditylum</taxon>
    </lineage>
</organism>
<dbReference type="SUPFAM" id="SSF47446">
    <property type="entry name" value="Signal peptide-binding domain"/>
    <property type="match status" value="1"/>
</dbReference>
<sequence>MASVIARTTLVSSARQRSVIAALSSSSTSSASCLGWKSSTVASTSPRIITSPQVEVVQRRNLSSATGGEEKPGFFDRMRDKLSDREQKKQADKYAEQLQKMASVDSWTLKAFSDEISQSLSSWRMKIPGMSNVQQVKAVKEQQKIIEAIKVEVGENGTAADITALGRKEKLKISLRSDVSIQDMNMLIKQFQSMDVMHKVLRQRKLAGKDIPTDEQGVKALIHKEGKTALTREQKQTMKKARSKSAMRGMR</sequence>
<name>A0A6U3Q174_9STRA</name>
<dbReference type="GO" id="GO:0048500">
    <property type="term" value="C:signal recognition particle"/>
    <property type="evidence" value="ECO:0007669"/>
    <property type="project" value="InterPro"/>
</dbReference>
<proteinExistence type="predicted"/>
<dbReference type="GO" id="GO:0008312">
    <property type="term" value="F:7S RNA binding"/>
    <property type="evidence" value="ECO:0007669"/>
    <property type="project" value="InterPro"/>
</dbReference>
<gene>
    <name evidence="2" type="ORF">DBRI1063_LOCUS5837</name>
</gene>
<feature type="region of interest" description="Disordered" evidence="1">
    <location>
        <begin position="231"/>
        <end position="251"/>
    </location>
</feature>
<dbReference type="AlphaFoldDB" id="A0A6U3Q174"/>
<evidence type="ECO:0008006" key="3">
    <source>
        <dbReference type="Google" id="ProtNLM"/>
    </source>
</evidence>
<dbReference type="GO" id="GO:0006614">
    <property type="term" value="P:SRP-dependent cotranslational protein targeting to membrane"/>
    <property type="evidence" value="ECO:0007669"/>
    <property type="project" value="InterPro"/>
</dbReference>
<accession>A0A6U3Q174</accession>
<feature type="compositionally biased region" description="Basic residues" evidence="1">
    <location>
        <begin position="237"/>
        <end position="251"/>
    </location>
</feature>
<evidence type="ECO:0000256" key="1">
    <source>
        <dbReference type="SAM" id="MobiDB-lite"/>
    </source>
</evidence>
<dbReference type="PROSITE" id="PS51257">
    <property type="entry name" value="PROKAR_LIPOPROTEIN"/>
    <property type="match status" value="1"/>
</dbReference>
<evidence type="ECO:0000313" key="2">
    <source>
        <dbReference type="EMBL" id="CAD9320220.1"/>
    </source>
</evidence>
<reference evidence="2" key="1">
    <citation type="submission" date="2021-01" db="EMBL/GenBank/DDBJ databases">
        <authorList>
            <person name="Corre E."/>
            <person name="Pelletier E."/>
            <person name="Niang G."/>
            <person name="Scheremetjew M."/>
            <person name="Finn R."/>
            <person name="Kale V."/>
            <person name="Holt S."/>
            <person name="Cochrane G."/>
            <person name="Meng A."/>
            <person name="Brown T."/>
            <person name="Cohen L."/>
        </authorList>
    </citation>
    <scope>NUCLEOTIDE SEQUENCE</scope>
    <source>
        <strain evidence="2">Pop2</strain>
    </source>
</reference>
<dbReference type="InterPro" id="IPR036891">
    <property type="entry name" value="Signal_recog_part_SRP54_M_sf"/>
</dbReference>
<protein>
    <recommendedName>
        <fullName evidence="3">Signal recognition particle SRP54 subunit M-domain domain-containing protein</fullName>
    </recommendedName>
</protein>
<dbReference type="EMBL" id="HBGN01009096">
    <property type="protein sequence ID" value="CAD9320220.1"/>
    <property type="molecule type" value="Transcribed_RNA"/>
</dbReference>